<dbReference type="EMBL" id="QUOU01000001">
    <property type="protein sequence ID" value="REL27582.1"/>
    <property type="molecule type" value="Genomic_DNA"/>
</dbReference>
<evidence type="ECO:0000313" key="2">
    <source>
        <dbReference type="Proteomes" id="UP000256478"/>
    </source>
</evidence>
<gene>
    <name evidence="1" type="ORF">DXX93_14110</name>
</gene>
<dbReference type="AlphaFoldDB" id="A0A3E0TUF0"/>
<proteinExistence type="predicted"/>
<sequence>MKADRKRSDSMTISTFQPTSKTVSYETMNVVGAYGFSFKGESRKLTMNKAYIIWEALTARRQCAQTSCQGV</sequence>
<protein>
    <submittedName>
        <fullName evidence="1">Uncharacterized protein</fullName>
    </submittedName>
</protein>
<dbReference type="Proteomes" id="UP000256478">
    <property type="component" value="Unassembled WGS sequence"/>
</dbReference>
<accession>A0A3E0TUF0</accession>
<organism evidence="1 2">
    <name type="scientific">Thalassotalea euphylliae</name>
    <dbReference type="NCBI Taxonomy" id="1655234"/>
    <lineage>
        <taxon>Bacteria</taxon>
        <taxon>Pseudomonadati</taxon>
        <taxon>Pseudomonadota</taxon>
        <taxon>Gammaproteobacteria</taxon>
        <taxon>Alteromonadales</taxon>
        <taxon>Colwelliaceae</taxon>
        <taxon>Thalassotalea</taxon>
    </lineage>
</organism>
<reference evidence="1 2" key="1">
    <citation type="submission" date="2018-08" db="EMBL/GenBank/DDBJ databases">
        <title>Thalassotalea euphylliae genome.</title>
        <authorList>
            <person name="Summers S."/>
            <person name="Rice S.A."/>
            <person name="Freckelton M.L."/>
            <person name="Nedved B.T."/>
            <person name="Hadfield M.G."/>
        </authorList>
    </citation>
    <scope>NUCLEOTIDE SEQUENCE [LARGE SCALE GENOMIC DNA]</scope>
    <source>
        <strain evidence="1 2">H1</strain>
    </source>
</reference>
<name>A0A3E0TUF0_9GAMM</name>
<comment type="caution">
    <text evidence="1">The sequence shown here is derived from an EMBL/GenBank/DDBJ whole genome shotgun (WGS) entry which is preliminary data.</text>
</comment>
<evidence type="ECO:0000313" key="1">
    <source>
        <dbReference type="EMBL" id="REL27582.1"/>
    </source>
</evidence>